<dbReference type="EMBL" id="QRZC01000048">
    <property type="protein sequence ID" value="RGV34639.1"/>
    <property type="molecule type" value="Genomic_DNA"/>
</dbReference>
<organism evidence="2 3">
    <name type="scientific">Bacteroides uniformis</name>
    <dbReference type="NCBI Taxonomy" id="820"/>
    <lineage>
        <taxon>Bacteria</taxon>
        <taxon>Pseudomonadati</taxon>
        <taxon>Bacteroidota</taxon>
        <taxon>Bacteroidia</taxon>
        <taxon>Bacteroidales</taxon>
        <taxon>Bacteroidaceae</taxon>
        <taxon>Bacteroides</taxon>
    </lineage>
</organism>
<keyword evidence="1" id="KW-0812">Transmembrane</keyword>
<evidence type="ECO:0000313" key="2">
    <source>
        <dbReference type="EMBL" id="RGV34639.1"/>
    </source>
</evidence>
<keyword evidence="1" id="KW-1133">Transmembrane helix</keyword>
<feature type="transmembrane region" description="Helical" evidence="1">
    <location>
        <begin position="6"/>
        <end position="24"/>
    </location>
</feature>
<keyword evidence="1" id="KW-0472">Membrane</keyword>
<comment type="caution">
    <text evidence="2">The sequence shown here is derived from an EMBL/GenBank/DDBJ whole genome shotgun (WGS) entry which is preliminary data.</text>
</comment>
<reference evidence="2 3" key="1">
    <citation type="submission" date="2018-08" db="EMBL/GenBank/DDBJ databases">
        <title>A genome reference for cultivated species of the human gut microbiota.</title>
        <authorList>
            <person name="Zou Y."/>
            <person name="Xue W."/>
            <person name="Luo G."/>
        </authorList>
    </citation>
    <scope>NUCLEOTIDE SEQUENCE [LARGE SCALE GENOMIC DNA]</scope>
    <source>
        <strain evidence="2 3">AF14-42</strain>
    </source>
</reference>
<evidence type="ECO:0000256" key="1">
    <source>
        <dbReference type="SAM" id="Phobius"/>
    </source>
</evidence>
<sequence length="66" mass="8087">MKEYIYLTIFIIGLIWKISERISFERKKEQYDTKYISLYREHNTMLILIFLALCIDKCINVLFSPY</sequence>
<evidence type="ECO:0000313" key="3">
    <source>
        <dbReference type="Proteomes" id="UP000285343"/>
    </source>
</evidence>
<dbReference type="Proteomes" id="UP000285343">
    <property type="component" value="Unassembled WGS sequence"/>
</dbReference>
<dbReference type="AlphaFoldDB" id="A0A412X231"/>
<gene>
    <name evidence="2" type="ORF">DWW14_22535</name>
</gene>
<accession>A0A412X231</accession>
<protein>
    <submittedName>
        <fullName evidence="2">Uncharacterized protein</fullName>
    </submittedName>
</protein>
<proteinExistence type="predicted"/>
<name>A0A412X231_BACUN</name>
<feature type="transmembrane region" description="Helical" evidence="1">
    <location>
        <begin position="45"/>
        <end position="63"/>
    </location>
</feature>